<accession>A0A067L297</accession>
<keyword evidence="2" id="KW-0812">Transmembrane</keyword>
<dbReference type="InterPro" id="IPR039926">
    <property type="entry name" value="Egg_app_1"/>
</dbReference>
<evidence type="ECO:0000256" key="1">
    <source>
        <dbReference type="SAM" id="MobiDB-lite"/>
    </source>
</evidence>
<keyword evidence="2" id="KW-0472">Membrane</keyword>
<keyword evidence="2" id="KW-1133">Transmembrane helix</keyword>
<evidence type="ECO:0000256" key="2">
    <source>
        <dbReference type="SAM" id="Phobius"/>
    </source>
</evidence>
<protein>
    <submittedName>
        <fullName evidence="3">Uncharacterized protein</fullName>
    </submittedName>
</protein>
<feature type="compositionally biased region" description="Basic and acidic residues" evidence="1">
    <location>
        <begin position="46"/>
        <end position="55"/>
    </location>
</feature>
<dbReference type="EMBL" id="KK914318">
    <property type="protein sequence ID" value="KDP41338.1"/>
    <property type="molecule type" value="Genomic_DNA"/>
</dbReference>
<organism evidence="3 4">
    <name type="scientific">Jatropha curcas</name>
    <name type="common">Barbados nut</name>
    <dbReference type="NCBI Taxonomy" id="180498"/>
    <lineage>
        <taxon>Eukaryota</taxon>
        <taxon>Viridiplantae</taxon>
        <taxon>Streptophyta</taxon>
        <taxon>Embryophyta</taxon>
        <taxon>Tracheophyta</taxon>
        <taxon>Spermatophyta</taxon>
        <taxon>Magnoliopsida</taxon>
        <taxon>eudicotyledons</taxon>
        <taxon>Gunneridae</taxon>
        <taxon>Pentapetalae</taxon>
        <taxon>rosids</taxon>
        <taxon>fabids</taxon>
        <taxon>Malpighiales</taxon>
        <taxon>Euphorbiaceae</taxon>
        <taxon>Crotonoideae</taxon>
        <taxon>Jatropheae</taxon>
        <taxon>Jatropha</taxon>
    </lineage>
</organism>
<feature type="region of interest" description="Disordered" evidence="1">
    <location>
        <begin position="34"/>
        <end position="55"/>
    </location>
</feature>
<reference evidence="3 4" key="1">
    <citation type="journal article" date="2014" name="PLoS ONE">
        <title>Global Analysis of Gene Expression Profiles in Physic Nut (Jatropha curcas L.) Seedlings Exposed to Salt Stress.</title>
        <authorList>
            <person name="Zhang L."/>
            <person name="Zhang C."/>
            <person name="Wu P."/>
            <person name="Chen Y."/>
            <person name="Li M."/>
            <person name="Jiang H."/>
            <person name="Wu G."/>
        </authorList>
    </citation>
    <scope>NUCLEOTIDE SEQUENCE [LARGE SCALE GENOMIC DNA]</scope>
    <source>
        <strain evidence="4">cv. GZQX0401</strain>
        <tissue evidence="3">Young leaves</tissue>
    </source>
</reference>
<dbReference type="OrthoDB" id="1724124at2759"/>
<dbReference type="PANTHER" id="PTHR33333">
    <property type="entry name" value="ERYTHROCYTE MEMBRANE PROTEIN 1-LIKE"/>
    <property type="match status" value="1"/>
</dbReference>
<proteinExistence type="predicted"/>
<name>A0A067L297_JATCU</name>
<dbReference type="AlphaFoldDB" id="A0A067L297"/>
<evidence type="ECO:0000313" key="4">
    <source>
        <dbReference type="Proteomes" id="UP000027138"/>
    </source>
</evidence>
<dbReference type="PANTHER" id="PTHR33333:SF32">
    <property type="entry name" value="PSAD1"/>
    <property type="match status" value="1"/>
</dbReference>
<keyword evidence="4" id="KW-1185">Reference proteome</keyword>
<dbReference type="Proteomes" id="UP000027138">
    <property type="component" value="Unassembled WGS sequence"/>
</dbReference>
<gene>
    <name evidence="3" type="ORF">JCGZ_15745</name>
</gene>
<feature type="transmembrane region" description="Helical" evidence="2">
    <location>
        <begin position="12"/>
        <end position="31"/>
    </location>
</feature>
<evidence type="ECO:0000313" key="3">
    <source>
        <dbReference type="EMBL" id="KDP41338.1"/>
    </source>
</evidence>
<sequence length="71" mass="7550">MSGKNEGSGIGVFLSAVAVIAAIAYVIARIVSQASSGSSRKTMKAPGKDFRIPREDFDKDPAAYFRSLRGK</sequence>